<organism evidence="2 3">
    <name type="scientific">Drechslerella dactyloides</name>
    <name type="common">Nematode-trapping fungus</name>
    <name type="synonym">Arthrobotrys dactyloides</name>
    <dbReference type="NCBI Taxonomy" id="74499"/>
    <lineage>
        <taxon>Eukaryota</taxon>
        <taxon>Fungi</taxon>
        <taxon>Dikarya</taxon>
        <taxon>Ascomycota</taxon>
        <taxon>Pezizomycotina</taxon>
        <taxon>Orbiliomycetes</taxon>
        <taxon>Orbiliales</taxon>
        <taxon>Orbiliaceae</taxon>
        <taxon>Drechslerella</taxon>
    </lineage>
</organism>
<dbReference type="AlphaFoldDB" id="A0AAD6NMR7"/>
<reference evidence="2" key="1">
    <citation type="submission" date="2023-01" db="EMBL/GenBank/DDBJ databases">
        <title>The chitinases involved in constricting ring structure development in the nematode-trapping fungus Drechslerella dactyloides.</title>
        <authorList>
            <person name="Wang R."/>
            <person name="Zhang L."/>
            <person name="Tang P."/>
            <person name="Li S."/>
            <person name="Liang L."/>
        </authorList>
    </citation>
    <scope>NUCLEOTIDE SEQUENCE</scope>
    <source>
        <strain evidence="2">YMF1.00031</strain>
    </source>
</reference>
<evidence type="ECO:0000313" key="3">
    <source>
        <dbReference type="Proteomes" id="UP001221413"/>
    </source>
</evidence>
<name>A0AAD6NMR7_DREDA</name>
<proteinExistence type="predicted"/>
<feature type="region of interest" description="Disordered" evidence="1">
    <location>
        <begin position="151"/>
        <end position="170"/>
    </location>
</feature>
<dbReference type="Proteomes" id="UP001221413">
    <property type="component" value="Unassembled WGS sequence"/>
</dbReference>
<sequence length="238" mass="23233">MTDAVLQRPQSWGASRVDAENIKLIVEKIRFSIQSFNPYFHSSYLCSLSSLFDYQPLDNDSANMPPRLNTTLAPAPGPEDSMAAHPLVLGAPIPDGGFRPGVDFAHPPPLSNVPGASQGAPNQAAAPTAATTALAATSAAATSAGASAAAGSGAAAGSAGAPAAGSGAAGSAAASAGAASAGAPAAGSGAASAGAGAGAGAAAARVIPTIWAGRLRADRPDEHAFKGMTSPGRRRRRR</sequence>
<feature type="region of interest" description="Disordered" evidence="1">
    <location>
        <begin position="218"/>
        <end position="238"/>
    </location>
</feature>
<evidence type="ECO:0000313" key="2">
    <source>
        <dbReference type="EMBL" id="KAJ6263605.1"/>
    </source>
</evidence>
<feature type="region of interest" description="Disordered" evidence="1">
    <location>
        <begin position="98"/>
        <end position="125"/>
    </location>
</feature>
<keyword evidence="3" id="KW-1185">Reference proteome</keyword>
<gene>
    <name evidence="2" type="ORF">Dda_2173</name>
</gene>
<accession>A0AAD6NMR7</accession>
<evidence type="ECO:0000256" key="1">
    <source>
        <dbReference type="SAM" id="MobiDB-lite"/>
    </source>
</evidence>
<protein>
    <submittedName>
        <fullName evidence="2">Uncharacterized protein</fullName>
    </submittedName>
</protein>
<comment type="caution">
    <text evidence="2">The sequence shown here is derived from an EMBL/GenBank/DDBJ whole genome shotgun (WGS) entry which is preliminary data.</text>
</comment>
<dbReference type="EMBL" id="JAQGDS010000002">
    <property type="protein sequence ID" value="KAJ6263605.1"/>
    <property type="molecule type" value="Genomic_DNA"/>
</dbReference>